<reference evidence="2" key="1">
    <citation type="submission" date="2021-09" db="EMBL/GenBank/DDBJ databases">
        <title>The genome of Mauremys mutica provides insights into the evolution of semi-aquatic lifestyle.</title>
        <authorList>
            <person name="Gong S."/>
            <person name="Gao Y."/>
        </authorList>
    </citation>
    <scope>NUCLEOTIDE SEQUENCE</scope>
    <source>
        <strain evidence="2">MM-2020</strain>
        <tissue evidence="2">Muscle</tissue>
    </source>
</reference>
<feature type="region of interest" description="Disordered" evidence="1">
    <location>
        <begin position="51"/>
        <end position="70"/>
    </location>
</feature>
<proteinExistence type="predicted"/>
<feature type="region of interest" description="Disordered" evidence="1">
    <location>
        <begin position="85"/>
        <end position="130"/>
    </location>
</feature>
<protein>
    <submittedName>
        <fullName evidence="2">Uncharacterized protein</fullName>
    </submittedName>
</protein>
<evidence type="ECO:0000256" key="1">
    <source>
        <dbReference type="SAM" id="MobiDB-lite"/>
    </source>
</evidence>
<dbReference type="AlphaFoldDB" id="A0A9D4ARH6"/>
<comment type="caution">
    <text evidence="2">The sequence shown here is derived from an EMBL/GenBank/DDBJ whole genome shotgun (WGS) entry which is preliminary data.</text>
</comment>
<sequence>MPNQKTGAALGSVRTSAMWARPPLPLPLLPQRRSQSQEPMAGEGAELLFPGQQVTAPPPRNHLAFPNPAPTDRIIQSPAWGALHGTLLGSYNSSPRHRELDRDQGQAQGLGEDVMSSPMEKDSLDRTQES</sequence>
<organism evidence="2 3">
    <name type="scientific">Mauremys mutica</name>
    <name type="common">yellowpond turtle</name>
    <dbReference type="NCBI Taxonomy" id="74926"/>
    <lineage>
        <taxon>Eukaryota</taxon>
        <taxon>Metazoa</taxon>
        <taxon>Chordata</taxon>
        <taxon>Craniata</taxon>
        <taxon>Vertebrata</taxon>
        <taxon>Euteleostomi</taxon>
        <taxon>Archelosauria</taxon>
        <taxon>Testudinata</taxon>
        <taxon>Testudines</taxon>
        <taxon>Cryptodira</taxon>
        <taxon>Durocryptodira</taxon>
        <taxon>Testudinoidea</taxon>
        <taxon>Geoemydidae</taxon>
        <taxon>Geoemydinae</taxon>
        <taxon>Mauremys</taxon>
    </lineage>
</organism>
<evidence type="ECO:0000313" key="3">
    <source>
        <dbReference type="Proteomes" id="UP000827986"/>
    </source>
</evidence>
<evidence type="ECO:0000313" key="2">
    <source>
        <dbReference type="EMBL" id="KAH1167984.1"/>
    </source>
</evidence>
<accession>A0A9D4ARH6</accession>
<gene>
    <name evidence="2" type="ORF">KIL84_003467</name>
</gene>
<feature type="compositionally biased region" description="Basic and acidic residues" evidence="1">
    <location>
        <begin position="119"/>
        <end position="130"/>
    </location>
</feature>
<keyword evidence="3" id="KW-1185">Reference proteome</keyword>
<dbReference type="Proteomes" id="UP000827986">
    <property type="component" value="Unassembled WGS sequence"/>
</dbReference>
<name>A0A9D4ARH6_9SAUR</name>
<dbReference type="EMBL" id="JAHDVG010000486">
    <property type="protein sequence ID" value="KAH1167984.1"/>
    <property type="molecule type" value="Genomic_DNA"/>
</dbReference>
<feature type="region of interest" description="Disordered" evidence="1">
    <location>
        <begin position="1"/>
        <end position="41"/>
    </location>
</feature>